<feature type="region of interest" description="Disordered" evidence="5">
    <location>
        <begin position="1402"/>
        <end position="1517"/>
    </location>
</feature>
<feature type="domain" description="S1 motif" evidence="6">
    <location>
        <begin position="754"/>
        <end position="828"/>
    </location>
</feature>
<feature type="domain" description="S1 motif" evidence="6">
    <location>
        <begin position="1241"/>
        <end position="1310"/>
    </location>
</feature>
<name>A0ABR3ZAP0_9PEZI</name>
<feature type="region of interest" description="Disordered" evidence="5">
    <location>
        <begin position="199"/>
        <end position="222"/>
    </location>
</feature>
<comment type="caution">
    <text evidence="7">The sequence shown here is derived from an EMBL/GenBank/DDBJ whole genome shotgun (WGS) entry which is preliminary data.</text>
</comment>
<feature type="domain" description="S1 motif" evidence="6">
    <location>
        <begin position="1060"/>
        <end position="1131"/>
    </location>
</feature>
<dbReference type="Pfam" id="PF00575">
    <property type="entry name" value="S1"/>
    <property type="match status" value="3"/>
</dbReference>
<feature type="compositionally biased region" description="Polar residues" evidence="5">
    <location>
        <begin position="1450"/>
        <end position="1462"/>
    </location>
</feature>
<dbReference type="InterPro" id="IPR048058">
    <property type="entry name" value="Rrp5_S1_rpt_hs11_sc8"/>
</dbReference>
<dbReference type="CDD" id="cd05706">
    <property type="entry name" value="S1_Rrp5_repeat_sc10"/>
    <property type="match status" value="1"/>
</dbReference>
<dbReference type="Pfam" id="PF23459">
    <property type="entry name" value="S1_RRP5"/>
    <property type="match status" value="2"/>
</dbReference>
<evidence type="ECO:0000256" key="3">
    <source>
        <dbReference type="ARBA" id="ARBA00022737"/>
    </source>
</evidence>
<dbReference type="CDD" id="cd05702">
    <property type="entry name" value="S1_Rrp5_repeat_hs11_sc8"/>
    <property type="match status" value="1"/>
</dbReference>
<feature type="compositionally biased region" description="Basic and acidic residues" evidence="5">
    <location>
        <begin position="199"/>
        <end position="208"/>
    </location>
</feature>
<evidence type="ECO:0000313" key="8">
    <source>
        <dbReference type="Proteomes" id="UP001583186"/>
    </source>
</evidence>
<evidence type="ECO:0000256" key="2">
    <source>
        <dbReference type="ARBA" id="ARBA00022552"/>
    </source>
</evidence>
<organism evidence="7 8">
    <name type="scientific">Sporothrix stenoceras</name>
    <dbReference type="NCBI Taxonomy" id="5173"/>
    <lineage>
        <taxon>Eukaryota</taxon>
        <taxon>Fungi</taxon>
        <taxon>Dikarya</taxon>
        <taxon>Ascomycota</taxon>
        <taxon>Pezizomycotina</taxon>
        <taxon>Sordariomycetes</taxon>
        <taxon>Sordariomycetidae</taxon>
        <taxon>Ophiostomatales</taxon>
        <taxon>Ophiostomataceae</taxon>
        <taxon>Sporothrix</taxon>
    </lineage>
</organism>
<dbReference type="InterPro" id="IPR045209">
    <property type="entry name" value="Rrp5"/>
</dbReference>
<dbReference type="InterPro" id="IPR048059">
    <property type="entry name" value="Rrp5_S1_rpt_hs1_sc1"/>
</dbReference>
<feature type="region of interest" description="Disordered" evidence="5">
    <location>
        <begin position="105"/>
        <end position="146"/>
    </location>
</feature>
<dbReference type="InterPro" id="IPR012340">
    <property type="entry name" value="NA-bd_OB-fold"/>
</dbReference>
<dbReference type="PROSITE" id="PS50126">
    <property type="entry name" value="S1"/>
    <property type="match status" value="11"/>
</dbReference>
<evidence type="ECO:0000259" key="6">
    <source>
        <dbReference type="PROSITE" id="PS50126"/>
    </source>
</evidence>
<feature type="region of interest" description="Disordered" evidence="5">
    <location>
        <begin position="1817"/>
        <end position="1852"/>
    </location>
</feature>
<accession>A0ABR3ZAP0</accession>
<dbReference type="Gene3D" id="1.25.40.10">
    <property type="entry name" value="Tetratricopeptide repeat domain"/>
    <property type="match status" value="1"/>
</dbReference>
<feature type="domain" description="S1 motif" evidence="6">
    <location>
        <begin position="666"/>
        <end position="735"/>
    </location>
</feature>
<dbReference type="EMBL" id="JAWCUI010000020">
    <property type="protein sequence ID" value="KAL1897105.1"/>
    <property type="molecule type" value="Genomic_DNA"/>
</dbReference>
<evidence type="ECO:0000256" key="4">
    <source>
        <dbReference type="ARBA" id="ARBA00023242"/>
    </source>
</evidence>
<keyword evidence="4" id="KW-0539">Nucleus</keyword>
<dbReference type="Gene3D" id="2.40.50.140">
    <property type="entry name" value="Nucleic acid-binding proteins"/>
    <property type="match status" value="10"/>
</dbReference>
<dbReference type="CDD" id="cd05693">
    <property type="entry name" value="S1_Rrp5_repeat_hs1_sc1"/>
    <property type="match status" value="1"/>
</dbReference>
<dbReference type="InterPro" id="IPR057301">
    <property type="entry name" value="Rrp5_OB_4th"/>
</dbReference>
<gene>
    <name evidence="7" type="primary">RRP5</name>
    <name evidence="7" type="ORF">Sste5346_004310</name>
</gene>
<dbReference type="SMART" id="SM00316">
    <property type="entry name" value="S1"/>
    <property type="match status" value="12"/>
</dbReference>
<dbReference type="PANTHER" id="PTHR23270">
    <property type="entry name" value="PROGRAMMED CELL DEATH PROTEIN 11 PRE-RRNA PROCESSING PROTEIN RRP5"/>
    <property type="match status" value="1"/>
</dbReference>
<feature type="compositionally biased region" description="Acidic residues" evidence="5">
    <location>
        <begin position="209"/>
        <end position="222"/>
    </location>
</feature>
<dbReference type="Proteomes" id="UP001583186">
    <property type="component" value="Unassembled WGS sequence"/>
</dbReference>
<dbReference type="CDD" id="cd05697">
    <property type="entry name" value="S1_Rrp5_repeat_hs5"/>
    <property type="match status" value="1"/>
</dbReference>
<feature type="domain" description="S1 motif" evidence="6">
    <location>
        <begin position="1330"/>
        <end position="1401"/>
    </location>
</feature>
<feature type="domain" description="S1 motif" evidence="6">
    <location>
        <begin position="1147"/>
        <end position="1216"/>
    </location>
</feature>
<dbReference type="InterPro" id="IPR003029">
    <property type="entry name" value="S1_domain"/>
</dbReference>
<feature type="compositionally biased region" description="Basic and acidic residues" evidence="5">
    <location>
        <begin position="1817"/>
        <end position="1846"/>
    </location>
</feature>
<feature type="region of interest" description="Disordered" evidence="5">
    <location>
        <begin position="450"/>
        <end position="473"/>
    </location>
</feature>
<dbReference type="SUPFAM" id="SSF48452">
    <property type="entry name" value="TPR-like"/>
    <property type="match status" value="2"/>
</dbReference>
<keyword evidence="2" id="KW-0698">rRNA processing</keyword>
<dbReference type="InterPro" id="IPR011990">
    <property type="entry name" value="TPR-like_helical_dom_sf"/>
</dbReference>
<feature type="domain" description="S1 motif" evidence="6">
    <location>
        <begin position="850"/>
        <end position="917"/>
    </location>
</feature>
<evidence type="ECO:0000256" key="1">
    <source>
        <dbReference type="ARBA" id="ARBA00004604"/>
    </source>
</evidence>
<sequence>MSSLKRKEASTGGAPSRAPKTNGAADSGRPSKRAKADKSGDFKKKDNKSDKKNDNSESTSMPATAGAATLVSRLKEDEPLFPRGGGSVLTPLEYKQIQVQAKSDALFDQQTNGEADKADGQTKKKQKSKRKSDVAAAAKPADDGPKIESLNFKRLVKGSLVLGQVSTISPLEVSVALPNNLTGHLPITSISQTLNERIEAEAEAAEKSDAEDEADDENNDEVDLQELFTVGEYVRASVVSTEDDAPDSKNKRRIELSVRPEHANAGLTEQDVVRNCTVMASVVSVEDRGYVMDLGIAGSDLRGFLQKKELDPSISEARMQPGAVLLCLVFSKAANSKVAQLTTQKKMLGSLKSAATEAVTINTFLPGTIVDILLSDVSVRGLVGKVLGHLDATADVIHSGAGASDVDLEDKYKIASRVRARVICNFPTSDSPKIGVSLLPHIIALESQNVESGSTDKKKKKQQQEQEQPAKLPLDALPLSSTVERCTVRRVEPNVGLWVDVGVSGVPGFVHISRVKDGKIDALFESSGPYKVGSVHAGRVLGYNPIDGAFLLSFEKSVLEQAYLRIDDVPVGKVVHGMVKKMLISSTGISGLIVEIADGVTGLVPEMHLADVKLQNPEKKFREGMKVKARVLSTDPAKHQIRLTLKKTLVNSDLPPISSFADLTFGLQCLGTIVNIIPAGAFVQFYGDLRGFLPVSEMSEAPIANPEQHFRLGQVVSVRVHKFNLERNRLSVTCKDPTAFGVEKKLALKDLVPGQLVSATVMVKNADGAEVELANTGLKATLPVGHLSDRSAAKNAAALQRLHVGEVLSDLIVLDKHDGRRAITVSQKPSLVAASKAETLLTNMENAKVGDKLAGFVRNITPTAVFVQFSANIVALLPKQLMPHGIQSQTDFGMYISQSLEVRVISVENDRIVVSLQPEAKTTTSADDGATETKLIKPTDKALKTLGDISVGFVTKAKITSIKATQLNVQLSENILGRVDITEIFDKWEDVPDSKEPLRNFKENQVIDVRVLGVHDARRRTYLPITQRNSRAVFELSAKPSNVKAASALAALTMDKIEPESSWIGFVNNRKSNCLWVSLSPNVRGRLYGMEASNDLSLVKDLAENFPIGTALQVRVLRVDAEQGRLDLSARSADAKNEIDWSSIGKNMVLPAKVTKVDDRQVVVQISKAVSGPIHLIDLTDDYDQAVTTPHFKNDIVRVSVVSVDASNKKVRLSTRPSRVLNSSLKVEDKEITSINDIVAGKIIRGFVRSVSDKGLFVNLGGDVVAMVRITDLSDRYLKDWKAHFQVDQLVRGRVVSVNKEQKQVQLTLKASVVDDNYVPLSTLADFHKDQIVSGRVRKVEDFGAFIVLDNTANVSGLCHRSEMADKAVRDARKLYKEGDIVKAKILSINQENGRVNLGLKPAYFDNEDDDDDAMSVDDEDDGARLDDSDDSDNDDDSEMLDVRDLEITGTDNDINILNGSSGDEDEDEDEEDDDEEGGISSGAAGGLSAGGFDWSGADLDKDMASSDDEEADGTDAAAVKKAKASAKRKKAAAAAQMDIDRTAELDISGPQTASDFERLLLGQPDSSALWIAYMAFQLQVSELAKARETAERAIKTINVREETERLNVWIAYLNLEVVYGTDETAEEVFKRACQYNDQREVFERTASIYIQSGKHEKADEVFMTMTKKFGAQAPQIWINYAHFLHHSLQDAERARALLPRAMQMLDKHAHVNLMARVAALEFRSPVGSQERGRTVFESLLAKSPKKWDLWDQLLDLETSVYAAEKAKQAEKGGKSAKANKADASVVRDVFERGTKVPGIKPRRAKTWFQRWAKWEEQHGDAKSREKVSSRAKEWAAEAEKKKADAEAEESE</sequence>
<dbReference type="CDD" id="cd05698">
    <property type="entry name" value="S1_Rrp5_repeat_hs6_sc5"/>
    <property type="match status" value="1"/>
</dbReference>
<feature type="compositionally biased region" description="Acidic residues" evidence="5">
    <location>
        <begin position="1463"/>
        <end position="1478"/>
    </location>
</feature>
<feature type="domain" description="S1 motif" evidence="6">
    <location>
        <begin position="480"/>
        <end position="555"/>
    </location>
</feature>
<feature type="compositionally biased region" description="Basic and acidic residues" evidence="5">
    <location>
        <begin position="34"/>
        <end position="55"/>
    </location>
</feature>
<proteinExistence type="predicted"/>
<evidence type="ECO:0000313" key="7">
    <source>
        <dbReference type="EMBL" id="KAL1897105.1"/>
    </source>
</evidence>
<reference evidence="7 8" key="1">
    <citation type="journal article" date="2024" name="IMA Fungus">
        <title>IMA Genome - F19 : A genome assembly and annotation guide to empower mycologists, including annotated draft genome sequences of Ceratocystis pirilliformis, Diaporthe australafricana, Fusarium ophioides, Paecilomyces lecythidis, and Sporothrix stenoceras.</title>
        <authorList>
            <person name="Aylward J."/>
            <person name="Wilson A.M."/>
            <person name="Visagie C.M."/>
            <person name="Spraker J."/>
            <person name="Barnes I."/>
            <person name="Buitendag C."/>
            <person name="Ceriani C."/>
            <person name="Del Mar Angel L."/>
            <person name="du Plessis D."/>
            <person name="Fuchs T."/>
            <person name="Gasser K."/>
            <person name="Kramer D."/>
            <person name="Li W."/>
            <person name="Munsamy K."/>
            <person name="Piso A."/>
            <person name="Price J.L."/>
            <person name="Sonnekus B."/>
            <person name="Thomas C."/>
            <person name="van der Nest A."/>
            <person name="van Dijk A."/>
            <person name="van Heerden A."/>
            <person name="van Vuuren N."/>
            <person name="Yilmaz N."/>
            <person name="Duong T.A."/>
            <person name="van der Merwe N.A."/>
            <person name="Wingfield M.J."/>
            <person name="Wingfield B.D."/>
        </authorList>
    </citation>
    <scope>NUCLEOTIDE SEQUENCE [LARGE SCALE GENOMIC DNA]</scope>
    <source>
        <strain evidence="7 8">CMW 5346</strain>
    </source>
</reference>
<feature type="domain" description="S1 motif" evidence="6">
    <location>
        <begin position="158"/>
        <end position="259"/>
    </location>
</feature>
<feature type="compositionally biased region" description="Gly residues" evidence="5">
    <location>
        <begin position="1480"/>
        <end position="1490"/>
    </location>
</feature>
<comment type="subcellular location">
    <subcellularLocation>
        <location evidence="1">Nucleus</location>
        <location evidence="1">Nucleolus</location>
    </subcellularLocation>
</comment>
<feature type="region of interest" description="Disordered" evidence="5">
    <location>
        <begin position="1"/>
        <end position="89"/>
    </location>
</feature>
<protein>
    <submittedName>
        <fullName evidence="7">rRNA biogenesis protein rrp5</fullName>
    </submittedName>
</protein>
<dbReference type="CDD" id="cd05703">
    <property type="entry name" value="S1_Rrp5_repeat_hs12_sc9"/>
    <property type="match status" value="1"/>
</dbReference>
<dbReference type="SUPFAM" id="SSF50249">
    <property type="entry name" value="Nucleic acid-binding proteins"/>
    <property type="match status" value="12"/>
</dbReference>
<dbReference type="PANTHER" id="PTHR23270:SF10">
    <property type="entry name" value="PROTEIN RRP5 HOMOLOG"/>
    <property type="match status" value="1"/>
</dbReference>
<dbReference type="InterPro" id="IPR003107">
    <property type="entry name" value="HAT"/>
</dbReference>
<keyword evidence="3" id="KW-0677">Repeat</keyword>
<feature type="compositionally biased region" description="Acidic residues" evidence="5">
    <location>
        <begin position="1406"/>
        <end position="1440"/>
    </location>
</feature>
<dbReference type="InterPro" id="IPR057302">
    <property type="entry name" value="Rrp5_S1"/>
</dbReference>
<dbReference type="Pfam" id="PF24685">
    <property type="entry name" value="OB_RRP5_4th"/>
    <property type="match status" value="1"/>
</dbReference>
<feature type="domain" description="S1 motif" evidence="6">
    <location>
        <begin position="947"/>
        <end position="1028"/>
    </location>
</feature>
<evidence type="ECO:0000256" key="5">
    <source>
        <dbReference type="SAM" id="MobiDB-lite"/>
    </source>
</evidence>
<feature type="domain" description="S1 motif" evidence="6">
    <location>
        <begin position="572"/>
        <end position="646"/>
    </location>
</feature>
<keyword evidence="8" id="KW-1185">Reference proteome</keyword>
<dbReference type="SMART" id="SM00386">
    <property type="entry name" value="HAT"/>
    <property type="match status" value="5"/>
</dbReference>